<evidence type="ECO:0000313" key="2">
    <source>
        <dbReference type="EMBL" id="SMF90307.1"/>
    </source>
</evidence>
<feature type="transmembrane region" description="Helical" evidence="1">
    <location>
        <begin position="124"/>
        <end position="146"/>
    </location>
</feature>
<feature type="transmembrane region" description="Helical" evidence="1">
    <location>
        <begin position="272"/>
        <end position="292"/>
    </location>
</feature>
<feature type="transmembrane region" description="Helical" evidence="1">
    <location>
        <begin position="240"/>
        <end position="266"/>
    </location>
</feature>
<dbReference type="STRING" id="1313296.SAMN05661091_4971"/>
<accession>A0A1X7HP89</accession>
<keyword evidence="1" id="KW-1133">Transmembrane helix</keyword>
<protein>
    <recommendedName>
        <fullName evidence="4">HPP family protein</fullName>
    </recommendedName>
</protein>
<evidence type="ECO:0000256" key="1">
    <source>
        <dbReference type="SAM" id="Phobius"/>
    </source>
</evidence>
<keyword evidence="1" id="KW-0472">Membrane</keyword>
<gene>
    <name evidence="2" type="ORF">SAMN05661091_4971</name>
</gene>
<organism evidence="2 3">
    <name type="scientific">Paenibacillus uliginis N3/975</name>
    <dbReference type="NCBI Taxonomy" id="1313296"/>
    <lineage>
        <taxon>Bacteria</taxon>
        <taxon>Bacillati</taxon>
        <taxon>Bacillota</taxon>
        <taxon>Bacilli</taxon>
        <taxon>Bacillales</taxon>
        <taxon>Paenibacillaceae</taxon>
        <taxon>Paenibacillus</taxon>
    </lineage>
</organism>
<dbReference type="AlphaFoldDB" id="A0A1X7HP89"/>
<evidence type="ECO:0000313" key="3">
    <source>
        <dbReference type="Proteomes" id="UP000192940"/>
    </source>
</evidence>
<dbReference type="Proteomes" id="UP000192940">
    <property type="component" value="Chromosome I"/>
</dbReference>
<keyword evidence="3" id="KW-1185">Reference proteome</keyword>
<reference evidence="2 3" key="1">
    <citation type="submission" date="2017-04" db="EMBL/GenBank/DDBJ databases">
        <authorList>
            <person name="Afonso C.L."/>
            <person name="Miller P.J."/>
            <person name="Scott M.A."/>
            <person name="Spackman E."/>
            <person name="Goraichik I."/>
            <person name="Dimitrov K.M."/>
            <person name="Suarez D.L."/>
            <person name="Swayne D.E."/>
        </authorList>
    </citation>
    <scope>NUCLEOTIDE SEQUENCE [LARGE SCALE GENOMIC DNA]</scope>
    <source>
        <strain evidence="2 3">N3/975</strain>
    </source>
</reference>
<proteinExistence type="predicted"/>
<feature type="transmembrane region" description="Helical" evidence="1">
    <location>
        <begin position="207"/>
        <end position="228"/>
    </location>
</feature>
<feature type="transmembrane region" description="Helical" evidence="1">
    <location>
        <begin position="12"/>
        <end position="31"/>
    </location>
</feature>
<keyword evidence="1" id="KW-0812">Transmembrane</keyword>
<feature type="transmembrane region" description="Helical" evidence="1">
    <location>
        <begin position="158"/>
        <end position="178"/>
    </location>
</feature>
<dbReference type="EMBL" id="LT840184">
    <property type="protein sequence ID" value="SMF90307.1"/>
    <property type="molecule type" value="Genomic_DNA"/>
</dbReference>
<name>A0A1X7HP89_9BACL</name>
<sequence>MNSVISKKKTVISYTIALAFILTMVAAAVLFKDREIILPEIAAMAIALWAYREAGWIRQPSKIFVAPSFTAVIGFAVNQLDIAYVGKVILTLCLMMLFLRVIQSNLAASLATGLLPLVTNAQEWSFIVSVFAFTFILMLGVLTFRLNKGLEKKVKIHYKYMVVYLGLSFIWIGLTWIAGYPQFAVIPSIAVVVYEVLQKPMYNGKMVLKQVMALTLSATVGTVMYFVIDSWILATLIDMILMFVLLRIVGIRLPAVFAFPLLPFVFPEHVVPMIPLGAFIASVFLFGGVLAYKKWERQQAMKVSSGSVDPV</sequence>
<evidence type="ECO:0008006" key="4">
    <source>
        <dbReference type="Google" id="ProtNLM"/>
    </source>
</evidence>
<dbReference type="RefSeq" id="WP_208915647.1">
    <property type="nucleotide sequence ID" value="NZ_LT840184.1"/>
</dbReference>